<dbReference type="PANTHER" id="PTHR43546">
    <property type="entry name" value="UPF0173 METAL-DEPENDENT HYDROLASE MJ1163-RELATED"/>
    <property type="match status" value="1"/>
</dbReference>
<dbReference type="GO" id="GO:0016787">
    <property type="term" value="F:hydrolase activity"/>
    <property type="evidence" value="ECO:0007669"/>
    <property type="project" value="UniProtKB-KW"/>
</dbReference>
<dbReference type="OrthoDB" id="3204284at2"/>
<sequence>MTDPSLEFIGTATTILRLGPFTLLTDPNFLHKGQRAYLGKGLVSKRRTEPSLQPEQLPPLDGILLSHLHGDHFDRVAKKKLDRQLPIFTTGHAQRRLHKWGFEQATAVQTWTSQTLTRDDTGLTITAVPGTHAPNLVKPLLPPVMGSVLELDTGAGAPFRLYISGDTLYRPWLREITDRCGHLDAAVVHLGGTKILGSILVTMDGNQGADLVQLLQPSLTVPIHYDDYTVFRSPLSDFEQEWHKRQLPGQLRLVHRGDTISLKVGP</sequence>
<proteinExistence type="predicted"/>
<evidence type="ECO:0000313" key="2">
    <source>
        <dbReference type="EMBL" id="QFG69718.1"/>
    </source>
</evidence>
<organism evidence="2 3">
    <name type="scientific">Ornithinimicrobium pratense</name>
    <dbReference type="NCBI Taxonomy" id="2593973"/>
    <lineage>
        <taxon>Bacteria</taxon>
        <taxon>Bacillati</taxon>
        <taxon>Actinomycetota</taxon>
        <taxon>Actinomycetes</taxon>
        <taxon>Micrococcales</taxon>
        <taxon>Ornithinimicrobiaceae</taxon>
        <taxon>Ornithinimicrobium</taxon>
    </lineage>
</organism>
<name>A0A5J6V7I5_9MICO</name>
<evidence type="ECO:0000259" key="1">
    <source>
        <dbReference type="Pfam" id="PF12706"/>
    </source>
</evidence>
<dbReference type="SUPFAM" id="SSF56281">
    <property type="entry name" value="Metallo-hydrolase/oxidoreductase"/>
    <property type="match status" value="1"/>
</dbReference>
<keyword evidence="3" id="KW-1185">Reference proteome</keyword>
<dbReference type="PANTHER" id="PTHR43546:SF7">
    <property type="entry name" value="METALLO-BETA-LACTAMASE DOMAIN-CONTAINING PROTEIN"/>
    <property type="match status" value="1"/>
</dbReference>
<dbReference type="RefSeq" id="WP_158062212.1">
    <property type="nucleotide sequence ID" value="NZ_CP044427.1"/>
</dbReference>
<dbReference type="Gene3D" id="3.60.15.10">
    <property type="entry name" value="Ribonuclease Z/Hydroxyacylglutathione hydrolase-like"/>
    <property type="match status" value="1"/>
</dbReference>
<dbReference type="Proteomes" id="UP000326546">
    <property type="component" value="Chromosome"/>
</dbReference>
<dbReference type="InterPro" id="IPR050114">
    <property type="entry name" value="UPF0173_UPF0282_UlaG_hydrolase"/>
</dbReference>
<dbReference type="AlphaFoldDB" id="A0A5J6V7I5"/>
<protein>
    <submittedName>
        <fullName evidence="2">Metal-dependent hydrolase</fullName>
    </submittedName>
</protein>
<reference evidence="2 3" key="1">
    <citation type="submission" date="2019-09" db="EMBL/GenBank/DDBJ databases">
        <title>Serinicoccus pratensis sp. nov., isolated from meadow soil.</title>
        <authorList>
            <person name="Zhang W."/>
        </authorList>
    </citation>
    <scope>NUCLEOTIDE SEQUENCE [LARGE SCALE GENOMIC DNA]</scope>
    <source>
        <strain evidence="2 3">W204</strain>
    </source>
</reference>
<dbReference type="InterPro" id="IPR036866">
    <property type="entry name" value="RibonucZ/Hydroxyglut_hydro"/>
</dbReference>
<evidence type="ECO:0000313" key="3">
    <source>
        <dbReference type="Proteomes" id="UP000326546"/>
    </source>
</evidence>
<dbReference type="EMBL" id="CP044427">
    <property type="protein sequence ID" value="QFG69718.1"/>
    <property type="molecule type" value="Genomic_DNA"/>
</dbReference>
<keyword evidence="2" id="KW-0378">Hydrolase</keyword>
<dbReference type="InterPro" id="IPR001279">
    <property type="entry name" value="Metallo-B-lactamas"/>
</dbReference>
<dbReference type="Pfam" id="PF12706">
    <property type="entry name" value="Lactamase_B_2"/>
    <property type="match status" value="1"/>
</dbReference>
<accession>A0A5J6V7I5</accession>
<gene>
    <name evidence="2" type="ORF">FY030_14315</name>
</gene>
<feature type="domain" description="Metallo-beta-lactamase" evidence="1">
    <location>
        <begin position="45"/>
        <end position="225"/>
    </location>
</feature>
<dbReference type="KEGG" id="serw:FY030_14315"/>